<dbReference type="Proteomes" id="UP000310200">
    <property type="component" value="Unassembled WGS sequence"/>
</dbReference>
<name>A0A4S2KI73_9HYME</name>
<evidence type="ECO:0000313" key="1">
    <source>
        <dbReference type="EMBL" id="TGZ49241.1"/>
    </source>
</evidence>
<protein>
    <submittedName>
        <fullName evidence="1">Uncharacterized protein</fullName>
    </submittedName>
</protein>
<gene>
    <name evidence="1" type="ORF">DBV15_08496</name>
</gene>
<reference evidence="1 2" key="1">
    <citation type="journal article" date="2019" name="Philos. Trans. R. Soc. Lond., B, Biol. Sci.">
        <title>Ant behaviour and brain gene expression of defending hosts depend on the ecological success of the intruding social parasite.</title>
        <authorList>
            <person name="Kaur R."/>
            <person name="Stoldt M."/>
            <person name="Jongepier E."/>
            <person name="Feldmeyer B."/>
            <person name="Menzel F."/>
            <person name="Bornberg-Bauer E."/>
            <person name="Foitzik S."/>
        </authorList>
    </citation>
    <scope>NUCLEOTIDE SEQUENCE [LARGE SCALE GENOMIC DNA]</scope>
    <source>
        <tissue evidence="1">Whole body</tissue>
    </source>
</reference>
<organism evidence="1 2">
    <name type="scientific">Temnothorax longispinosus</name>
    <dbReference type="NCBI Taxonomy" id="300112"/>
    <lineage>
        <taxon>Eukaryota</taxon>
        <taxon>Metazoa</taxon>
        <taxon>Ecdysozoa</taxon>
        <taxon>Arthropoda</taxon>
        <taxon>Hexapoda</taxon>
        <taxon>Insecta</taxon>
        <taxon>Pterygota</taxon>
        <taxon>Neoptera</taxon>
        <taxon>Endopterygota</taxon>
        <taxon>Hymenoptera</taxon>
        <taxon>Apocrita</taxon>
        <taxon>Aculeata</taxon>
        <taxon>Formicoidea</taxon>
        <taxon>Formicidae</taxon>
        <taxon>Myrmicinae</taxon>
        <taxon>Temnothorax</taxon>
    </lineage>
</organism>
<keyword evidence="2" id="KW-1185">Reference proteome</keyword>
<dbReference type="EMBL" id="QBLH01002188">
    <property type="protein sequence ID" value="TGZ49241.1"/>
    <property type="molecule type" value="Genomic_DNA"/>
</dbReference>
<accession>A0A4S2KI73</accession>
<comment type="caution">
    <text evidence="1">The sequence shown here is derived from an EMBL/GenBank/DDBJ whole genome shotgun (WGS) entry which is preliminary data.</text>
</comment>
<proteinExistence type="predicted"/>
<evidence type="ECO:0000313" key="2">
    <source>
        <dbReference type="Proteomes" id="UP000310200"/>
    </source>
</evidence>
<sequence>MRVQKGDAEKCACGANGGECNAIRAEPAAECSSEPNSEYLGDTGGHRTNILLNSKVTRVHARECKQPECLSTRRNRKLLGEHASSAALRAPSGATAQEIRVKRFAMEEGARGRLERRKKHQLQLKRISFCKNRNGNAHSTSVGCSSRVVHARERVHAAYSSEASRADPELVPGVNTCTLNNREFLAIIECRAGPGGFRCALPRRALTLLVSPLITRKPPPPTPPHSREIIAYCGKLSDLPPANAGCLGIRIVEERPREEAGWNSGPIMRNRDVEKPFA</sequence>
<dbReference type="AlphaFoldDB" id="A0A4S2KI73"/>
<feature type="non-terminal residue" evidence="1">
    <location>
        <position position="278"/>
    </location>
</feature>